<feature type="transmembrane region" description="Helical" evidence="1">
    <location>
        <begin position="32"/>
        <end position="54"/>
    </location>
</feature>
<proteinExistence type="predicted"/>
<evidence type="ECO:0000313" key="2">
    <source>
        <dbReference type="Proteomes" id="UP000887569"/>
    </source>
</evidence>
<organism evidence="2 3">
    <name type="scientific">Parascaris univalens</name>
    <name type="common">Nematode worm</name>
    <dbReference type="NCBI Taxonomy" id="6257"/>
    <lineage>
        <taxon>Eukaryota</taxon>
        <taxon>Metazoa</taxon>
        <taxon>Ecdysozoa</taxon>
        <taxon>Nematoda</taxon>
        <taxon>Chromadorea</taxon>
        <taxon>Rhabditida</taxon>
        <taxon>Spirurina</taxon>
        <taxon>Ascaridomorpha</taxon>
        <taxon>Ascaridoidea</taxon>
        <taxon>Ascarididae</taxon>
        <taxon>Parascaris</taxon>
    </lineage>
</organism>
<dbReference type="AlphaFoldDB" id="A0A915A4I0"/>
<keyword evidence="1" id="KW-0472">Membrane</keyword>
<reference evidence="3" key="1">
    <citation type="submission" date="2022-11" db="UniProtKB">
        <authorList>
            <consortium name="WormBaseParasite"/>
        </authorList>
    </citation>
    <scope>IDENTIFICATION</scope>
</reference>
<dbReference type="WBParaSite" id="PgR001X_g057_t01">
    <property type="protein sequence ID" value="PgR001X_g057_t01"/>
    <property type="gene ID" value="PgR001X_g057"/>
</dbReference>
<keyword evidence="1" id="KW-1133">Transmembrane helix</keyword>
<protein>
    <submittedName>
        <fullName evidence="3">Uncharacterized protein</fullName>
    </submittedName>
</protein>
<sequence>EAFASIRANCSIMNEADCCSWSLNTSSFLSAVLARIWVLSSIFVLLAIHFVLIFKRRCFYGNESSTAFSRTPLYYCGRRCEHTRQMHAWLCHLENSHSVITRHPENLWYYLSLIDHV</sequence>
<keyword evidence="2" id="KW-1185">Reference proteome</keyword>
<keyword evidence="1" id="KW-0812">Transmembrane</keyword>
<evidence type="ECO:0000256" key="1">
    <source>
        <dbReference type="SAM" id="Phobius"/>
    </source>
</evidence>
<accession>A0A915A4I0</accession>
<dbReference type="Proteomes" id="UP000887569">
    <property type="component" value="Unplaced"/>
</dbReference>
<name>A0A915A4I0_PARUN</name>
<evidence type="ECO:0000313" key="3">
    <source>
        <dbReference type="WBParaSite" id="PgR001X_g057_t01"/>
    </source>
</evidence>